<reference evidence="1" key="1">
    <citation type="submission" date="2013-03" db="EMBL/GenBank/DDBJ databases">
        <title>Genome Sequence of the Profundibacterium mesophilum strain KAUST100406-0324T from Red Sea, a novel genus in the family Rhodobacteraceae.</title>
        <authorList>
            <person name="Essack M."/>
            <person name="Alam I."/>
            <person name="Lafi F."/>
            <person name="Alawi W."/>
            <person name="Kamanu F."/>
            <person name="Al-Suwailem A."/>
            <person name="Lee O.O."/>
            <person name="Xu Y."/>
            <person name="Bajic V."/>
            <person name="Qian P.-Y."/>
            <person name="Archer J."/>
        </authorList>
    </citation>
    <scope>NUCLEOTIDE SEQUENCE</scope>
    <source>
        <strain evidence="1">KAUST100406-0324</strain>
    </source>
</reference>
<evidence type="ECO:0000313" key="1">
    <source>
        <dbReference type="EMBL" id="KAF0674471.1"/>
    </source>
</evidence>
<proteinExistence type="predicted"/>
<dbReference type="EMBL" id="APKE01000048">
    <property type="protein sequence ID" value="KAF0674471.1"/>
    <property type="molecule type" value="Genomic_DNA"/>
</dbReference>
<evidence type="ECO:0000313" key="2">
    <source>
        <dbReference type="Proteomes" id="UP000698242"/>
    </source>
</evidence>
<protein>
    <submittedName>
        <fullName evidence="1">Uncharacterized protein</fullName>
    </submittedName>
</protein>
<comment type="caution">
    <text evidence="1">The sequence shown here is derived from an EMBL/GenBank/DDBJ whole genome shotgun (WGS) entry which is preliminary data.</text>
</comment>
<sequence>MGDDDLAGKVARAHGLFLDRMRACECGSGTPIPEETLRHRWRVYCSNCGRQTTARKWMADAVEAWNRGAVRV</sequence>
<accession>A0A921NSV9</accession>
<organism evidence="1 2">
    <name type="scientific">Profundibacterium mesophilum KAUST100406-0324</name>
    <dbReference type="NCBI Taxonomy" id="1037889"/>
    <lineage>
        <taxon>Bacteria</taxon>
        <taxon>Pseudomonadati</taxon>
        <taxon>Pseudomonadota</taxon>
        <taxon>Alphaproteobacteria</taxon>
        <taxon>Rhodobacterales</taxon>
        <taxon>Roseobacteraceae</taxon>
        <taxon>Profundibacterium</taxon>
    </lineage>
</organism>
<keyword evidence="2" id="KW-1185">Reference proteome</keyword>
<dbReference type="Proteomes" id="UP000698242">
    <property type="component" value="Unassembled WGS sequence"/>
</dbReference>
<gene>
    <name evidence="1" type="ORF">PMES_03233</name>
</gene>
<name>A0A921NSV9_9RHOB</name>
<dbReference type="AlphaFoldDB" id="A0A921NSV9"/>